<feature type="compositionally biased region" description="Polar residues" evidence="8">
    <location>
        <begin position="637"/>
        <end position="654"/>
    </location>
</feature>
<feature type="compositionally biased region" description="Low complexity" evidence="8">
    <location>
        <begin position="508"/>
        <end position="531"/>
    </location>
</feature>
<accession>A0A1Y2BDC5</accession>
<feature type="compositionally biased region" description="Low complexity" evidence="8">
    <location>
        <begin position="253"/>
        <end position="270"/>
    </location>
</feature>
<feature type="compositionally biased region" description="Low complexity" evidence="8">
    <location>
        <begin position="563"/>
        <end position="574"/>
    </location>
</feature>
<dbReference type="STRING" id="71784.A0A1Y2BDC5"/>
<dbReference type="InterPro" id="IPR003890">
    <property type="entry name" value="MIF4G-like_typ-3"/>
</dbReference>
<dbReference type="FunFam" id="1.20.970.30:FF:000001">
    <property type="entry name" value="Eukaryotic translation initiation factor subunit eIF-4F, putative"/>
    <property type="match status" value="1"/>
</dbReference>
<feature type="compositionally biased region" description="Polar residues" evidence="8">
    <location>
        <begin position="1120"/>
        <end position="1133"/>
    </location>
</feature>
<feature type="compositionally biased region" description="Low complexity" evidence="8">
    <location>
        <begin position="728"/>
        <end position="749"/>
    </location>
</feature>
<comment type="subcellular location">
    <subcellularLocation>
        <location evidence="1">Cytoplasm</location>
    </subcellularLocation>
</comment>
<reference evidence="10 11" key="1">
    <citation type="submission" date="2016-07" db="EMBL/GenBank/DDBJ databases">
        <title>Pervasive Adenine N6-methylation of Active Genes in Fungi.</title>
        <authorList>
            <consortium name="DOE Joint Genome Institute"/>
            <person name="Mondo S.J."/>
            <person name="Dannebaum R.O."/>
            <person name="Kuo R.C."/>
            <person name="Labutti K."/>
            <person name="Haridas S."/>
            <person name="Kuo A."/>
            <person name="Salamov A."/>
            <person name="Ahrendt S.R."/>
            <person name="Lipzen A."/>
            <person name="Sullivan W."/>
            <person name="Andreopoulos W.B."/>
            <person name="Clum A."/>
            <person name="Lindquist E."/>
            <person name="Daum C."/>
            <person name="Ramamoorthy G.K."/>
            <person name="Gryganskyi A."/>
            <person name="Culley D."/>
            <person name="Magnuson J.K."/>
            <person name="James T.Y."/>
            <person name="O'Malley M.A."/>
            <person name="Stajich J.E."/>
            <person name="Spatafora J.W."/>
            <person name="Visel A."/>
            <person name="Grigoriev I.V."/>
        </authorList>
    </citation>
    <scope>NUCLEOTIDE SEQUENCE [LARGE SCALE GENOMIC DNA]</scope>
    <source>
        <strain evidence="10 11">68-887.2</strain>
    </source>
</reference>
<dbReference type="Pfam" id="PF02854">
    <property type="entry name" value="MIF4G"/>
    <property type="match status" value="1"/>
</dbReference>
<dbReference type="InterPro" id="IPR016024">
    <property type="entry name" value="ARM-type_fold"/>
</dbReference>
<keyword evidence="3" id="KW-0963">Cytoplasm</keyword>
<organism evidence="10 11">
    <name type="scientific">Naematelia encephala</name>
    <dbReference type="NCBI Taxonomy" id="71784"/>
    <lineage>
        <taxon>Eukaryota</taxon>
        <taxon>Fungi</taxon>
        <taxon>Dikarya</taxon>
        <taxon>Basidiomycota</taxon>
        <taxon>Agaricomycotina</taxon>
        <taxon>Tremellomycetes</taxon>
        <taxon>Tremellales</taxon>
        <taxon>Naemateliaceae</taxon>
        <taxon>Naematelia</taxon>
    </lineage>
</organism>
<feature type="compositionally biased region" description="Basic and acidic residues" evidence="8">
    <location>
        <begin position="355"/>
        <end position="457"/>
    </location>
</feature>
<dbReference type="PANTHER" id="PTHR23253">
    <property type="entry name" value="EUKARYOTIC TRANSLATION INITIATION FACTOR 4 GAMMA"/>
    <property type="match status" value="1"/>
</dbReference>
<comment type="caution">
    <text evidence="10">The sequence shown here is derived from an EMBL/GenBank/DDBJ whole genome shotgun (WGS) entry which is preliminary data.</text>
</comment>
<feature type="compositionally biased region" description="Low complexity" evidence="8">
    <location>
        <begin position="194"/>
        <end position="208"/>
    </location>
</feature>
<comment type="similarity">
    <text evidence="2">Belongs to the eukaryotic initiation factor 4G family.</text>
</comment>
<dbReference type="GO" id="GO:0003743">
    <property type="term" value="F:translation initiation factor activity"/>
    <property type="evidence" value="ECO:0007669"/>
    <property type="project" value="UniProtKB-KW"/>
</dbReference>
<protein>
    <recommendedName>
        <fullName evidence="9">MIF4G domain-containing protein</fullName>
    </recommendedName>
</protein>
<feature type="compositionally biased region" description="Acidic residues" evidence="8">
    <location>
        <begin position="1216"/>
        <end position="1230"/>
    </location>
</feature>
<dbReference type="SUPFAM" id="SSF48371">
    <property type="entry name" value="ARM repeat"/>
    <property type="match status" value="1"/>
</dbReference>
<name>A0A1Y2BDC5_9TREE</name>
<dbReference type="OrthoDB" id="514777at2759"/>
<feature type="compositionally biased region" description="Polar residues" evidence="8">
    <location>
        <begin position="276"/>
        <end position="286"/>
    </location>
</feature>
<dbReference type="SUPFAM" id="SSF101489">
    <property type="entry name" value="Eukaryotic initiation factor 4f subunit eIF4g, eIF4e-binding domain"/>
    <property type="match status" value="1"/>
</dbReference>
<dbReference type="CDD" id="cd22249">
    <property type="entry name" value="UDM1_RNF168_RNF169-like"/>
    <property type="match status" value="1"/>
</dbReference>
<feature type="region of interest" description="Disordered" evidence="8">
    <location>
        <begin position="194"/>
        <end position="457"/>
    </location>
</feature>
<dbReference type="PANTHER" id="PTHR23253:SF9">
    <property type="entry name" value="EUKARYOTIC TRANSLATION INITIATION FACTOR 4 GAMMA 2"/>
    <property type="match status" value="1"/>
</dbReference>
<dbReference type="Gene3D" id="1.25.40.180">
    <property type="match status" value="2"/>
</dbReference>
<keyword evidence="4" id="KW-0396">Initiation factor</keyword>
<evidence type="ECO:0000256" key="1">
    <source>
        <dbReference type="ARBA" id="ARBA00004496"/>
    </source>
</evidence>
<feature type="region of interest" description="Disordered" evidence="8">
    <location>
        <begin position="479"/>
        <end position="574"/>
    </location>
</feature>
<dbReference type="GO" id="GO:0010494">
    <property type="term" value="C:cytoplasmic stress granule"/>
    <property type="evidence" value="ECO:0007669"/>
    <property type="project" value="UniProtKB-ARBA"/>
</dbReference>
<evidence type="ECO:0000256" key="7">
    <source>
        <dbReference type="ARBA" id="ARBA00022917"/>
    </source>
</evidence>
<feature type="region of interest" description="Disordered" evidence="8">
    <location>
        <begin position="632"/>
        <end position="769"/>
    </location>
</feature>
<evidence type="ECO:0000256" key="4">
    <source>
        <dbReference type="ARBA" id="ARBA00022540"/>
    </source>
</evidence>
<dbReference type="GO" id="GO:0003729">
    <property type="term" value="F:mRNA binding"/>
    <property type="evidence" value="ECO:0007669"/>
    <property type="project" value="TreeGrafter"/>
</dbReference>
<gene>
    <name evidence="10" type="ORF">BCR39DRAFT_521719</name>
</gene>
<sequence>MTGTHLADSVKAFGSIDADATTDPNAVKANRRTGPMSPPMPAQSPSAAPKKPLDLHSLFGAKPVNGNAPPPVHDRRQSIGQGSNGMPYPMPGMNAHLRPPAPNGMPNQPRSPVLGNQMPQIQQGFRPPMTNGQQVRPMPQGMMGQPRPNMMMGPSAYGMHPSAGPYQMMGYPANYYDGYNVYQPQQFAVPQWAPQQHPQNQQYNMSMSPRPPPPQMGSQASPQPPSTGLPGSGGGSPIPTPPSRPASLMGHQPTPSSISVPSIPSTPSRPAMQPAPSFTPQATGPFSMSGGAASFTPRAKSTIKISRPDGTEVDLKKEAAAVKPPSVPSSGVATPEPSAAPAKPAFSLPVVVKIQSEEQKREEAERAAQAERIKKEEELEEKERRERKARQAKEEEDRKAKEEERKAKDEESRLQQEQERKAKEEADRESEKVKAEDERKADQDRQASEIAAEDKRKMEDAFAAEQVAAKKLNEEREAIAKGADNSAVEEAISSANEAREKADEQRRALLTPAPSTPASPLASPALVAAGLPPKPISAPGVSRRPIPAALDVNPSSPAPSEPAPSAATAAMSNARPIEDLSAISYPGSVQTPRPELNADAKPGKFRYDRDFLMQFMSVCRDKPEGLPNLEDIGLEADSSSGFGTTRGQRGSRNSMGPPGRGPPTGLGIGNLSRPGFSGQSMGNFSTGSFGGGSLRGTTSEDRYNRSLAQGRVGSMTRTPSSGGPGGLPPMSGLPAIGGSSSRGGVNRSQRGAKRLPQDNRSGQPDPSVKALEITQNAWVKSRNAAEEGSPAYIEGKVKSLLNKLTAERFDSISSQILDWANKSVNETDGMTLKLVIKQIFEKATDEAHWSAMYARLCRVLLLQLDPAISEVIDDKPVAGGLLFRKYLVGRCQVDFEAGWKAREDAATAAAAKSEEDKEKLAAQQDKEEGAEAVMMSDEYYAAQKAKRRGLGLVQLIGELYKLDMLGRNVIKTCFVKLLGNIENPDEEDVESTCKLLTTVGAQYETASPENTAAVFERLQHIADEDKVSSRIKFLIMGIMDQRKAGWKSRNQQAGVMTIAEIHQQAAREQAEKTAAVNASRDSISRGGSRAGHTRGRDGPGPGEWQAVGANAGPRPLQRPTDFSNIGRNLSSAGIPSAPTFGVPSSVFAKRKPGPGGATPPLSRQASVANISANPFSALGDEAGEAAPGERRESQDESGPQRKRLNLAPRTKPLPGQDDEEDVEAEHEAEEVATPAEATIMGESAAKSKIDSDMKELWGEKDVGGSRNPEDIVEYFRALPEERHLLLSTRLVNDVFRISKYKEAEVVGKGWSKALEQGVVTQENLKKTLATRITSLDDDSIDFPQAYKAVALLMRSLSLSDEEIEVLANTIEVDGTPRITPKMKLDRALTAVDEEAAKE</sequence>
<dbReference type="GO" id="GO:0016281">
    <property type="term" value="C:eukaryotic translation initiation factor 4F complex"/>
    <property type="evidence" value="ECO:0007669"/>
    <property type="project" value="TreeGrafter"/>
</dbReference>
<feature type="compositionally biased region" description="Basic and acidic residues" evidence="8">
    <location>
        <begin position="497"/>
        <end position="507"/>
    </location>
</feature>
<keyword evidence="6" id="KW-0694">RNA-binding</keyword>
<evidence type="ECO:0000313" key="10">
    <source>
        <dbReference type="EMBL" id="ORY32813.1"/>
    </source>
</evidence>
<dbReference type="InParanoid" id="A0A1Y2BDC5"/>
<dbReference type="FunFam" id="1.25.40.180:FF:000020">
    <property type="entry name" value="Eukaryotic translation initiation factor subunit"/>
    <property type="match status" value="1"/>
</dbReference>
<dbReference type="Pfam" id="PF12152">
    <property type="entry name" value="eIF_4G1"/>
    <property type="match status" value="1"/>
</dbReference>
<evidence type="ECO:0000256" key="3">
    <source>
        <dbReference type="ARBA" id="ARBA00022490"/>
    </source>
</evidence>
<evidence type="ECO:0000256" key="2">
    <source>
        <dbReference type="ARBA" id="ARBA00005775"/>
    </source>
</evidence>
<feature type="region of interest" description="Disordered" evidence="8">
    <location>
        <begin position="1177"/>
        <end position="1230"/>
    </location>
</feature>
<proteinExistence type="inferred from homology"/>
<dbReference type="InterPro" id="IPR022745">
    <property type="entry name" value="eIF4G1_eIF4E-bd"/>
</dbReference>
<dbReference type="Gene3D" id="1.20.970.30">
    <property type="entry name" value="eIF4G, eIF4E-binding domain"/>
    <property type="match status" value="1"/>
</dbReference>
<evidence type="ECO:0000256" key="8">
    <source>
        <dbReference type="SAM" id="MobiDB-lite"/>
    </source>
</evidence>
<keyword evidence="7" id="KW-0648">Protein biosynthesis</keyword>
<dbReference type="EMBL" id="MCFC01000008">
    <property type="protein sequence ID" value="ORY32813.1"/>
    <property type="molecule type" value="Genomic_DNA"/>
</dbReference>
<keyword evidence="11" id="KW-1185">Reference proteome</keyword>
<feature type="domain" description="MIF4G" evidence="9">
    <location>
        <begin position="794"/>
        <end position="1045"/>
    </location>
</feature>
<evidence type="ECO:0000256" key="6">
    <source>
        <dbReference type="ARBA" id="ARBA00022884"/>
    </source>
</evidence>
<dbReference type="SMART" id="SM00543">
    <property type="entry name" value="MIF4G"/>
    <property type="match status" value="1"/>
</dbReference>
<feature type="compositionally biased region" description="Basic and acidic residues" evidence="8">
    <location>
        <begin position="306"/>
        <end position="320"/>
    </location>
</feature>
<dbReference type="InterPro" id="IPR036211">
    <property type="entry name" value="eIF4G_eIF4E-bd_sf"/>
</dbReference>
<evidence type="ECO:0000256" key="5">
    <source>
        <dbReference type="ARBA" id="ARBA00022553"/>
    </source>
</evidence>
<evidence type="ECO:0000313" key="11">
    <source>
        <dbReference type="Proteomes" id="UP000193986"/>
    </source>
</evidence>
<feature type="region of interest" description="Disordered" evidence="8">
    <location>
        <begin position="1"/>
        <end position="86"/>
    </location>
</feature>
<dbReference type="Proteomes" id="UP000193986">
    <property type="component" value="Unassembled WGS sequence"/>
</dbReference>
<keyword evidence="5" id="KW-0597">Phosphoprotein</keyword>
<feature type="region of interest" description="Disordered" evidence="8">
    <location>
        <begin position="1067"/>
        <end position="1138"/>
    </location>
</feature>
<evidence type="ECO:0000259" key="9">
    <source>
        <dbReference type="SMART" id="SM00543"/>
    </source>
</evidence>